<reference evidence="3 4" key="1">
    <citation type="submission" date="2016-11" db="EMBL/GenBank/DDBJ databases">
        <authorList>
            <person name="Jaros S."/>
            <person name="Januszkiewicz K."/>
            <person name="Wedrychowicz H."/>
        </authorList>
    </citation>
    <scope>NUCLEOTIDE SEQUENCE [LARGE SCALE GENOMIC DNA]</scope>
    <source>
        <strain evidence="3 4">DSM 21864</strain>
    </source>
</reference>
<dbReference type="InterPro" id="IPR026042">
    <property type="entry name" value="YjbJ"/>
</dbReference>
<dbReference type="InterPro" id="IPR036629">
    <property type="entry name" value="YjbJ_sf"/>
</dbReference>
<feature type="domain" description="CsbD-like" evidence="2">
    <location>
        <begin position="6"/>
        <end position="56"/>
    </location>
</feature>
<dbReference type="OrthoDB" id="9796058at2"/>
<comment type="similarity">
    <text evidence="1">Belongs to the UPF0337 (CsbD) family.</text>
</comment>
<dbReference type="RefSeq" id="WP_073006810.1">
    <property type="nucleotide sequence ID" value="NZ_FQZO01000003.1"/>
</dbReference>
<dbReference type="PANTHER" id="PTHR34977:SF1">
    <property type="entry name" value="UPF0337 PROTEIN YJBJ"/>
    <property type="match status" value="1"/>
</dbReference>
<dbReference type="EMBL" id="FQZO01000003">
    <property type="protein sequence ID" value="SHJ18149.1"/>
    <property type="molecule type" value="Genomic_DNA"/>
</dbReference>
<proteinExistence type="inferred from homology"/>
<dbReference type="SUPFAM" id="SSF69047">
    <property type="entry name" value="Hypothetical protein YjbJ"/>
    <property type="match status" value="1"/>
</dbReference>
<protein>
    <submittedName>
        <fullName evidence="3">Uncharacterized conserved protein YjbJ, UPF0337 family</fullName>
    </submittedName>
</protein>
<dbReference type="PIRSF" id="PIRSF039008">
    <property type="entry name" value="YjbJ"/>
    <property type="match status" value="1"/>
</dbReference>
<dbReference type="Proteomes" id="UP000184080">
    <property type="component" value="Unassembled WGS sequence"/>
</dbReference>
<organism evidence="3 4">
    <name type="scientific">Clostridium amylolyticum</name>
    <dbReference type="NCBI Taxonomy" id="1121298"/>
    <lineage>
        <taxon>Bacteria</taxon>
        <taxon>Bacillati</taxon>
        <taxon>Bacillota</taxon>
        <taxon>Clostridia</taxon>
        <taxon>Eubacteriales</taxon>
        <taxon>Clostridiaceae</taxon>
        <taxon>Clostridium</taxon>
    </lineage>
</organism>
<evidence type="ECO:0000313" key="3">
    <source>
        <dbReference type="EMBL" id="SHJ18149.1"/>
    </source>
</evidence>
<dbReference type="PANTHER" id="PTHR34977">
    <property type="entry name" value="UPF0337 PROTEIN YJBJ"/>
    <property type="match status" value="1"/>
</dbReference>
<dbReference type="InterPro" id="IPR050423">
    <property type="entry name" value="UPF0337_stress_rsp"/>
</dbReference>
<evidence type="ECO:0000313" key="4">
    <source>
        <dbReference type="Proteomes" id="UP000184080"/>
    </source>
</evidence>
<dbReference type="AlphaFoldDB" id="A0A1M6H7M9"/>
<dbReference type="Gene3D" id="1.10.1470.10">
    <property type="entry name" value="YjbJ"/>
    <property type="match status" value="1"/>
</dbReference>
<dbReference type="STRING" id="1121298.SAMN05444401_2403"/>
<evidence type="ECO:0000259" key="2">
    <source>
        <dbReference type="Pfam" id="PF05532"/>
    </source>
</evidence>
<dbReference type="Pfam" id="PF05532">
    <property type="entry name" value="CsbD"/>
    <property type="match status" value="1"/>
</dbReference>
<name>A0A1M6H7M9_9CLOT</name>
<keyword evidence="4" id="KW-1185">Reference proteome</keyword>
<gene>
    <name evidence="3" type="ORF">SAMN05444401_2403</name>
</gene>
<evidence type="ECO:0000256" key="1">
    <source>
        <dbReference type="ARBA" id="ARBA00009129"/>
    </source>
</evidence>
<sequence>MNDKIFKGKWNQFKGEVKKNWGEFTDDEIDRLEGEKDILIGKIQEKYGKSKEEAEKDFNHWYNNLDSRMRD</sequence>
<accession>A0A1M6H7M9</accession>
<dbReference type="InterPro" id="IPR008462">
    <property type="entry name" value="CsbD"/>
</dbReference>